<reference evidence="5" key="1">
    <citation type="journal article" date="2014" name="Int. J. Syst. Evol. Microbiol.">
        <title>Complete genome sequence of Corynebacterium casei LMG S-19264T (=DSM 44701T), isolated from a smear-ripened cheese.</title>
        <authorList>
            <consortium name="US DOE Joint Genome Institute (JGI-PGF)"/>
            <person name="Walter F."/>
            <person name="Albersmeier A."/>
            <person name="Kalinowski J."/>
            <person name="Ruckert C."/>
        </authorList>
    </citation>
    <scope>NUCLEOTIDE SEQUENCE</scope>
    <source>
        <strain evidence="5">JCM 13064</strain>
    </source>
</reference>
<evidence type="ECO:0000256" key="1">
    <source>
        <dbReference type="ARBA" id="ARBA00022722"/>
    </source>
</evidence>
<evidence type="ECO:0000256" key="3">
    <source>
        <dbReference type="ARBA" id="ARBA00022839"/>
    </source>
</evidence>
<evidence type="ECO:0000256" key="2">
    <source>
        <dbReference type="ARBA" id="ARBA00022801"/>
    </source>
</evidence>
<dbReference type="Proteomes" id="UP000645217">
    <property type="component" value="Unassembled WGS sequence"/>
</dbReference>
<keyword evidence="1" id="KW-0540">Nuclease</keyword>
<keyword evidence="2" id="KW-0378">Hydrolase</keyword>
<comment type="caution">
    <text evidence="5">The sequence shown here is derived from an EMBL/GenBank/DDBJ whole genome shotgun (WGS) entry which is preliminary data.</text>
</comment>
<dbReference type="CDD" id="cd06127">
    <property type="entry name" value="DEDDh"/>
    <property type="match status" value="1"/>
</dbReference>
<name>A0A917R0F6_9ACTN</name>
<dbReference type="InterPro" id="IPR012337">
    <property type="entry name" value="RNaseH-like_sf"/>
</dbReference>
<evidence type="ECO:0000313" key="6">
    <source>
        <dbReference type="Proteomes" id="UP000645217"/>
    </source>
</evidence>
<dbReference type="AlphaFoldDB" id="A0A917R0F6"/>
<dbReference type="RefSeq" id="WP_189163221.1">
    <property type="nucleotide sequence ID" value="NZ_BMNT01000012.1"/>
</dbReference>
<keyword evidence="6" id="KW-1185">Reference proteome</keyword>
<dbReference type="InterPro" id="IPR036397">
    <property type="entry name" value="RNaseH_sf"/>
</dbReference>
<sequence>MVGGTAGGVDLEGTGAQDRDNEAILEIGVASLVDGRPEGAGAYHSIVNPERHVMHRPWSPPGLTNEKPALGPRLRQILSESAVWLDGTWIVGHTVSVDWRLPSMRCPAIRPAALIDTLKPARAVRTGERRDRLSALLTHFGLVEAPTAL</sequence>
<dbReference type="InterPro" id="IPR013520">
    <property type="entry name" value="Ribonucl_H"/>
</dbReference>
<dbReference type="PANTHER" id="PTHR30231">
    <property type="entry name" value="DNA POLYMERASE III SUBUNIT EPSILON"/>
    <property type="match status" value="1"/>
</dbReference>
<evidence type="ECO:0000313" key="5">
    <source>
        <dbReference type="EMBL" id="GGK81985.1"/>
    </source>
</evidence>
<dbReference type="Pfam" id="PF00929">
    <property type="entry name" value="RNase_T"/>
    <property type="match status" value="1"/>
</dbReference>
<proteinExistence type="predicted"/>
<accession>A0A917R0F6</accession>
<organism evidence="5 6">
    <name type="scientific">Sphaerisporangium melleum</name>
    <dbReference type="NCBI Taxonomy" id="321316"/>
    <lineage>
        <taxon>Bacteria</taxon>
        <taxon>Bacillati</taxon>
        <taxon>Actinomycetota</taxon>
        <taxon>Actinomycetes</taxon>
        <taxon>Streptosporangiales</taxon>
        <taxon>Streptosporangiaceae</taxon>
        <taxon>Sphaerisporangium</taxon>
    </lineage>
</organism>
<dbReference type="GO" id="GO:0008408">
    <property type="term" value="F:3'-5' exonuclease activity"/>
    <property type="evidence" value="ECO:0007669"/>
    <property type="project" value="TreeGrafter"/>
</dbReference>
<dbReference type="PANTHER" id="PTHR30231:SF4">
    <property type="entry name" value="PROTEIN NEN2"/>
    <property type="match status" value="1"/>
</dbReference>
<dbReference type="GO" id="GO:0003676">
    <property type="term" value="F:nucleic acid binding"/>
    <property type="evidence" value="ECO:0007669"/>
    <property type="project" value="InterPro"/>
</dbReference>
<dbReference type="SUPFAM" id="SSF53098">
    <property type="entry name" value="Ribonuclease H-like"/>
    <property type="match status" value="1"/>
</dbReference>
<keyword evidence="3" id="KW-0269">Exonuclease</keyword>
<gene>
    <name evidence="5" type="ORF">GCM10007964_25820</name>
</gene>
<dbReference type="EMBL" id="BMNT01000012">
    <property type="protein sequence ID" value="GGK81985.1"/>
    <property type="molecule type" value="Genomic_DNA"/>
</dbReference>
<evidence type="ECO:0000259" key="4">
    <source>
        <dbReference type="Pfam" id="PF00929"/>
    </source>
</evidence>
<protein>
    <recommendedName>
        <fullName evidence="4">Exonuclease domain-containing protein</fullName>
    </recommendedName>
</protein>
<dbReference type="Gene3D" id="3.30.420.10">
    <property type="entry name" value="Ribonuclease H-like superfamily/Ribonuclease H"/>
    <property type="match status" value="1"/>
</dbReference>
<feature type="domain" description="Exonuclease" evidence="4">
    <location>
        <begin position="9"/>
        <end position="144"/>
    </location>
</feature>
<reference evidence="5" key="2">
    <citation type="submission" date="2020-09" db="EMBL/GenBank/DDBJ databases">
        <authorList>
            <person name="Sun Q."/>
            <person name="Ohkuma M."/>
        </authorList>
    </citation>
    <scope>NUCLEOTIDE SEQUENCE</scope>
    <source>
        <strain evidence="5">JCM 13064</strain>
    </source>
</reference>